<feature type="region of interest" description="Disordered" evidence="1">
    <location>
        <begin position="130"/>
        <end position="176"/>
    </location>
</feature>
<dbReference type="InParanoid" id="A0A1C7MUR7"/>
<feature type="compositionally biased region" description="Basic and acidic residues" evidence="1">
    <location>
        <begin position="144"/>
        <end position="164"/>
    </location>
</feature>
<proteinExistence type="predicted"/>
<evidence type="ECO:0000313" key="2">
    <source>
        <dbReference type="EMBL" id="OBZ80572.1"/>
    </source>
</evidence>
<evidence type="ECO:0000313" key="3">
    <source>
        <dbReference type="Proteomes" id="UP000093000"/>
    </source>
</evidence>
<name>A0A1C7MUR7_9FUNG</name>
<organism evidence="2 3">
    <name type="scientific">Choanephora cucurbitarum</name>
    <dbReference type="NCBI Taxonomy" id="101091"/>
    <lineage>
        <taxon>Eukaryota</taxon>
        <taxon>Fungi</taxon>
        <taxon>Fungi incertae sedis</taxon>
        <taxon>Mucoromycota</taxon>
        <taxon>Mucoromycotina</taxon>
        <taxon>Mucoromycetes</taxon>
        <taxon>Mucorales</taxon>
        <taxon>Mucorineae</taxon>
        <taxon>Choanephoraceae</taxon>
        <taxon>Choanephoroideae</taxon>
        <taxon>Choanephora</taxon>
    </lineage>
</organism>
<accession>A0A1C7MUR7</accession>
<dbReference type="AlphaFoldDB" id="A0A1C7MUR7"/>
<keyword evidence="3" id="KW-1185">Reference proteome</keyword>
<gene>
    <name evidence="2" type="ORF">A0J61_11379</name>
</gene>
<dbReference type="EMBL" id="LUGH01001970">
    <property type="protein sequence ID" value="OBZ80572.1"/>
    <property type="molecule type" value="Genomic_DNA"/>
</dbReference>
<comment type="caution">
    <text evidence="2">The sequence shown here is derived from an EMBL/GenBank/DDBJ whole genome shotgun (WGS) entry which is preliminary data.</text>
</comment>
<protein>
    <submittedName>
        <fullName evidence="2">Uncharacterized protein</fullName>
    </submittedName>
</protein>
<feature type="non-terminal residue" evidence="2">
    <location>
        <position position="1"/>
    </location>
</feature>
<evidence type="ECO:0000256" key="1">
    <source>
        <dbReference type="SAM" id="MobiDB-lite"/>
    </source>
</evidence>
<reference evidence="2 3" key="1">
    <citation type="submission" date="2016-03" db="EMBL/GenBank/DDBJ databases">
        <title>Choanephora cucurbitarum.</title>
        <authorList>
            <person name="Min B."/>
            <person name="Park H."/>
            <person name="Park J.-H."/>
            <person name="Shin H.-D."/>
            <person name="Choi I.-G."/>
        </authorList>
    </citation>
    <scope>NUCLEOTIDE SEQUENCE [LARGE SCALE GENOMIC DNA]</scope>
    <source>
        <strain evidence="2 3">KUS-F28377</strain>
    </source>
</reference>
<sequence>NNILRQYSAIADTNLFHDDQDIVEESQVPILDIKQELRKSQLKSDADVYVVRVKYFLQHWLGMPFLLTLDETPQERLKKKKFLSIIREKLRAYHQLRKFAGISDIPTYRCELYWLEKKLIEKFYRHKPRKAIKKNKTSNGGNGKGKEKEGDENQGRQEDDDKHQQQLQEDDEDDLS</sequence>
<dbReference type="Proteomes" id="UP000093000">
    <property type="component" value="Unassembled WGS sequence"/>
</dbReference>